<dbReference type="Proteomes" id="UP000258707">
    <property type="component" value="Chromosome"/>
</dbReference>
<evidence type="ECO:0000259" key="2">
    <source>
        <dbReference type="Pfam" id="PF00582"/>
    </source>
</evidence>
<accession>A0A346PRV5</accession>
<dbReference type="SUPFAM" id="SSF52402">
    <property type="entry name" value="Adenine nucleotide alpha hydrolases-like"/>
    <property type="match status" value="1"/>
</dbReference>
<dbReference type="GeneID" id="37642738"/>
<dbReference type="EMBL" id="CP024047">
    <property type="protein sequence ID" value="AXR77767.1"/>
    <property type="molecule type" value="Genomic_DNA"/>
</dbReference>
<evidence type="ECO:0000313" key="5">
    <source>
        <dbReference type="Proteomes" id="UP000258613"/>
    </source>
</evidence>
<dbReference type="InterPro" id="IPR014729">
    <property type="entry name" value="Rossmann-like_a/b/a_fold"/>
</dbReference>
<accession>A0A346PE22</accession>
<evidence type="ECO:0000313" key="4">
    <source>
        <dbReference type="EMBL" id="AXR82250.1"/>
    </source>
</evidence>
<feature type="region of interest" description="Disordered" evidence="1">
    <location>
        <begin position="148"/>
        <end position="168"/>
    </location>
</feature>
<dbReference type="InterPro" id="IPR006016">
    <property type="entry name" value="UspA"/>
</dbReference>
<dbReference type="AlphaFoldDB" id="A0A346PE22"/>
<proteinExistence type="predicted"/>
<gene>
    <name evidence="3" type="ORF">AArc1_1433</name>
    <name evidence="4" type="ORF">AArcMg_2253</name>
</gene>
<evidence type="ECO:0000313" key="3">
    <source>
        <dbReference type="EMBL" id="AXR77767.1"/>
    </source>
</evidence>
<evidence type="ECO:0000313" key="6">
    <source>
        <dbReference type="Proteomes" id="UP000258707"/>
    </source>
</evidence>
<sequence>MTFVVPFDGTELAEAALIRAVEFSTVLDEPITAVVVVPNLSDRYARERGWIGDDESFDLRTILSQLQRTVADIAPEANFQHIVVDRRAPAGSIATRLRNFARQADASMVFIGSENAGQIVASVSSVGAKVAAENTYDVVIVRNRGPAKATKLSERSPYQGPDGDSRNR</sequence>
<organism evidence="3 6">
    <name type="scientific">Natrarchaeobaculum sulfurireducens</name>
    <dbReference type="NCBI Taxonomy" id="2044521"/>
    <lineage>
        <taxon>Archaea</taxon>
        <taxon>Methanobacteriati</taxon>
        <taxon>Methanobacteriota</taxon>
        <taxon>Stenosarchaea group</taxon>
        <taxon>Halobacteria</taxon>
        <taxon>Halobacteriales</taxon>
        <taxon>Natrialbaceae</taxon>
        <taxon>Natrarchaeobaculum</taxon>
    </lineage>
</organism>
<dbReference type="OrthoDB" id="193961at2157"/>
<dbReference type="EMBL" id="CP027033">
    <property type="protein sequence ID" value="AXR82250.1"/>
    <property type="molecule type" value="Genomic_DNA"/>
</dbReference>
<dbReference type="CDD" id="cd00293">
    <property type="entry name" value="USP-like"/>
    <property type="match status" value="1"/>
</dbReference>
<reference evidence="6" key="1">
    <citation type="submission" date="2017-10" db="EMBL/GenBank/DDBJ databases">
        <title>Phenotypic and genomic properties of facultatively anaerobic sulfur-reducing natronoarchaea from hypersaline soda lakes.</title>
        <authorList>
            <person name="Sorokin D.Y."/>
            <person name="Kublanov I.V."/>
            <person name="Roman P."/>
            <person name="Sinninghe Damste J.S."/>
            <person name="Golyshin P.N."/>
            <person name="Rojo D."/>
            <person name="Ciordia S."/>
            <person name="Mena Md.C."/>
            <person name="Ferrer M."/>
            <person name="Messina E."/>
            <person name="Smedile F."/>
            <person name="La Spada G."/>
            <person name="La Cono V."/>
            <person name="Yakimov M.M."/>
        </authorList>
    </citation>
    <scope>NUCLEOTIDE SEQUENCE [LARGE SCALE GENOMIC DNA]</scope>
    <source>
        <strain evidence="6">AArc1</strain>
    </source>
</reference>
<reference evidence="3" key="3">
    <citation type="journal article" date="2019" name="Int. J. Syst. Evol. Microbiol.">
        <title>Natronolimnobius sulfurireducens sp. nov. and Halalkaliarchaeum desulfuricum gen. nov., sp. nov., the first sulfur-respiring alkaliphilic haloarchaea from hypersaline alkaline lakes.</title>
        <authorList>
            <person name="Sorokin D.Y."/>
            <person name="Yakimov M."/>
            <person name="Messina E."/>
            <person name="Merkel A.Y."/>
            <person name="Bale N.J."/>
            <person name="Sinninghe Damste J.S."/>
        </authorList>
    </citation>
    <scope>NUCLEOTIDE SEQUENCE</scope>
    <source>
        <strain evidence="4">AArc-Mg</strain>
        <strain evidence="3">AArc1</strain>
    </source>
</reference>
<protein>
    <submittedName>
        <fullName evidence="3">Nucleotide-binding protein, UspA family</fullName>
    </submittedName>
</protein>
<keyword evidence="5" id="KW-1185">Reference proteome</keyword>
<dbReference type="KEGG" id="nag:AArcMg_2253"/>
<dbReference type="KEGG" id="nan:AArc1_1433"/>
<dbReference type="Pfam" id="PF00582">
    <property type="entry name" value="Usp"/>
    <property type="match status" value="1"/>
</dbReference>
<feature type="domain" description="UspA" evidence="2">
    <location>
        <begin position="2"/>
        <end position="142"/>
    </location>
</feature>
<reference evidence="5" key="2">
    <citation type="submission" date="2018-02" db="EMBL/GenBank/DDBJ databases">
        <title>Phenotypic and genomic properties of facultatively anaerobic sulfur-reducing natronoarchaea from hypersaline soda lakes.</title>
        <authorList>
            <person name="Sorokin D.Y."/>
            <person name="Kublanov I.V."/>
            <person name="Roman P."/>
            <person name="Sinninghe Damste J.S."/>
            <person name="Golyshin P.N."/>
            <person name="Rojo D."/>
            <person name="Ciordia S."/>
            <person name="Mena M.D.C."/>
            <person name="Ferrer M."/>
            <person name="Messina E."/>
            <person name="Smedile F."/>
            <person name="La Spada G."/>
            <person name="La Cono V."/>
            <person name="Yakimov M.M."/>
        </authorList>
    </citation>
    <scope>NUCLEOTIDE SEQUENCE [LARGE SCALE GENOMIC DNA]</scope>
    <source>
        <strain evidence="5">AArc-Mg</strain>
    </source>
</reference>
<dbReference type="RefSeq" id="WP_117363896.1">
    <property type="nucleotide sequence ID" value="NZ_CP024047.1"/>
</dbReference>
<evidence type="ECO:0000256" key="1">
    <source>
        <dbReference type="SAM" id="MobiDB-lite"/>
    </source>
</evidence>
<dbReference type="Gene3D" id="3.40.50.620">
    <property type="entry name" value="HUPs"/>
    <property type="match status" value="1"/>
</dbReference>
<name>A0A346PE22_9EURY</name>
<dbReference type="Proteomes" id="UP000258613">
    <property type="component" value="Chromosome"/>
</dbReference>